<proteinExistence type="predicted"/>
<evidence type="ECO:0000313" key="2">
    <source>
        <dbReference type="Proteomes" id="UP000321408"/>
    </source>
</evidence>
<protein>
    <submittedName>
        <fullName evidence="1">Uncharacterized protein</fullName>
    </submittedName>
</protein>
<evidence type="ECO:0000313" key="1">
    <source>
        <dbReference type="EMBL" id="QEE14225.1"/>
    </source>
</evidence>
<sequence>MDPKKKHPLKYKLKLIVNQHRIGTKPYILNTLGNLCQGFLSELKDVPKNEKINILIVPNSKEDEKVKIFSPSETIPIQIFVQDLIMKTLLGFISTLEGIPDDLENSETKIMIEPK</sequence>
<dbReference type="EMBL" id="CP042905">
    <property type="protein sequence ID" value="QEE14225.1"/>
    <property type="molecule type" value="Genomic_DNA"/>
</dbReference>
<keyword evidence="2" id="KW-1185">Reference proteome</keyword>
<reference evidence="1 2" key="2">
    <citation type="journal article" date="2024" name="Int. J. Syst. Evol. Microbiol.">
        <title>Promethearchaeum syntrophicum gen. nov., sp. nov., an anaerobic, obligately syntrophic archaeon, the first isolate of the lineage 'Asgard' archaea, and proposal of the new archaeal phylum Promethearchaeota phyl. nov. and kingdom Promethearchaeati regn. nov.</title>
        <authorList>
            <person name="Imachi H."/>
            <person name="Nobu M.K."/>
            <person name="Kato S."/>
            <person name="Takaki Y."/>
            <person name="Miyazaki M."/>
            <person name="Miyata M."/>
            <person name="Ogawara M."/>
            <person name="Saito Y."/>
            <person name="Sakai S."/>
            <person name="Tahara Y.O."/>
            <person name="Takano Y."/>
            <person name="Tasumi E."/>
            <person name="Uematsu K."/>
            <person name="Yoshimura T."/>
            <person name="Itoh T."/>
            <person name="Ohkuma M."/>
            <person name="Takai K."/>
        </authorList>
    </citation>
    <scope>NUCLEOTIDE SEQUENCE [LARGE SCALE GENOMIC DNA]</scope>
    <source>
        <strain evidence="1 2">MK-D1</strain>
    </source>
</reference>
<reference evidence="1 2" key="1">
    <citation type="journal article" date="2020" name="Nature">
        <title>Isolation of an archaeon at the prokaryote-eukaryote interface.</title>
        <authorList>
            <person name="Imachi H."/>
            <person name="Nobu M.K."/>
            <person name="Nakahara N."/>
            <person name="Morono Y."/>
            <person name="Ogawara M."/>
            <person name="Takaki Y."/>
            <person name="Takano Y."/>
            <person name="Uematsu K."/>
            <person name="Ikuta T."/>
            <person name="Ito M."/>
            <person name="Matsui Y."/>
            <person name="Miyazaki M."/>
            <person name="Murata K."/>
            <person name="Saito Y."/>
            <person name="Sakai S."/>
            <person name="Song C."/>
            <person name="Tasumi E."/>
            <person name="Yamanaka Y."/>
            <person name="Yamaguchi T."/>
            <person name="Kamagata Y."/>
            <person name="Tamaki H."/>
            <person name="Takai K."/>
        </authorList>
    </citation>
    <scope>NUCLEOTIDE SEQUENCE [LARGE SCALE GENOMIC DNA]</scope>
    <source>
        <strain evidence="1 2">MK-D1</strain>
    </source>
</reference>
<organism evidence="1 2">
    <name type="scientific">Promethearchaeum syntrophicum</name>
    <dbReference type="NCBI Taxonomy" id="2594042"/>
    <lineage>
        <taxon>Archaea</taxon>
        <taxon>Promethearchaeati</taxon>
        <taxon>Promethearchaeota</taxon>
        <taxon>Promethearchaeia</taxon>
        <taxon>Promethearchaeales</taxon>
        <taxon>Promethearchaeaceae</taxon>
        <taxon>Promethearchaeum</taxon>
    </lineage>
</organism>
<dbReference type="AlphaFoldDB" id="A0A5B9D5B4"/>
<dbReference type="GeneID" id="41328044"/>
<name>A0A5B9D5B4_9ARCH</name>
<dbReference type="Proteomes" id="UP000321408">
    <property type="component" value="Chromosome"/>
</dbReference>
<accession>A0A5B9D5B4</accession>
<gene>
    <name evidence="1" type="ORF">DSAG12_00036</name>
</gene>
<dbReference type="KEGG" id="psyt:DSAG12_00036"/>
<dbReference type="RefSeq" id="WP_147661189.1">
    <property type="nucleotide sequence ID" value="NZ_CP042905.2"/>
</dbReference>